<comment type="caution">
    <text evidence="2">The sequence shown here is derived from an EMBL/GenBank/DDBJ whole genome shotgun (WGS) entry which is preliminary data.</text>
</comment>
<keyword evidence="1" id="KW-1133">Transmembrane helix</keyword>
<keyword evidence="3" id="KW-1185">Reference proteome</keyword>
<evidence type="ECO:0000256" key="1">
    <source>
        <dbReference type="SAM" id="Phobius"/>
    </source>
</evidence>
<protein>
    <submittedName>
        <fullName evidence="2">Uncharacterized protein</fullName>
    </submittedName>
</protein>
<dbReference type="EMBL" id="SBLB01000003">
    <property type="protein sequence ID" value="RYC69847.1"/>
    <property type="molecule type" value="Genomic_DNA"/>
</dbReference>
<dbReference type="AlphaFoldDB" id="A0A4Q2UK15"/>
<dbReference type="RefSeq" id="WP_077919773.1">
    <property type="nucleotide sequence ID" value="NZ_SBLB01000003.1"/>
</dbReference>
<reference evidence="2 3" key="1">
    <citation type="submission" date="2019-01" db="EMBL/GenBank/DDBJ databases">
        <title>Spirosoma flava sp. nov., a propanil-degrading bacterium isolated from herbicide-contaminated soil.</title>
        <authorList>
            <person name="Zhang L."/>
            <person name="Jiang J.-D."/>
        </authorList>
    </citation>
    <scope>NUCLEOTIDE SEQUENCE [LARGE SCALE GENOMIC DNA]</scope>
    <source>
        <strain evidence="2 3">TY50</strain>
    </source>
</reference>
<feature type="transmembrane region" description="Helical" evidence="1">
    <location>
        <begin position="7"/>
        <end position="26"/>
    </location>
</feature>
<keyword evidence="1" id="KW-0472">Membrane</keyword>
<accession>A0A4Q2UK15</accession>
<sequence>MISLKTTLLINGVSSAATGLLLVLLADPIATLFGVAATDPFIGVGLFLLVFGVFVLITSLRTPINPRAVRLISTLDMLWVVASIVVVVWLAATISLFGLIAIAAVAIWVAAMAYLQTKGLSAFP</sequence>
<name>A0A4Q2UK15_9BACT</name>
<keyword evidence="1" id="KW-0812">Transmembrane</keyword>
<evidence type="ECO:0000313" key="3">
    <source>
        <dbReference type="Proteomes" id="UP000290407"/>
    </source>
</evidence>
<evidence type="ECO:0000313" key="2">
    <source>
        <dbReference type="EMBL" id="RYC69847.1"/>
    </source>
</evidence>
<feature type="transmembrane region" description="Helical" evidence="1">
    <location>
        <begin position="32"/>
        <end position="57"/>
    </location>
</feature>
<proteinExistence type="predicted"/>
<dbReference type="Proteomes" id="UP000290407">
    <property type="component" value="Unassembled WGS sequence"/>
</dbReference>
<organism evidence="2 3">
    <name type="scientific">Spirosoma sordidisoli</name>
    <dbReference type="NCBI Taxonomy" id="2502893"/>
    <lineage>
        <taxon>Bacteria</taxon>
        <taxon>Pseudomonadati</taxon>
        <taxon>Bacteroidota</taxon>
        <taxon>Cytophagia</taxon>
        <taxon>Cytophagales</taxon>
        <taxon>Cytophagaceae</taxon>
        <taxon>Spirosoma</taxon>
    </lineage>
</organism>
<feature type="transmembrane region" description="Helical" evidence="1">
    <location>
        <begin position="69"/>
        <end position="90"/>
    </location>
</feature>
<gene>
    <name evidence="2" type="ORF">EQG79_14745</name>
</gene>